<keyword evidence="2" id="KW-0489">Methyltransferase</keyword>
<dbReference type="RefSeq" id="WP_371952108.1">
    <property type="nucleotide sequence ID" value="NZ_JAXCEI010000010.1"/>
</dbReference>
<dbReference type="EMBL" id="JAXCEI010000010">
    <property type="protein sequence ID" value="MFA1541955.1"/>
    <property type="molecule type" value="Genomic_DNA"/>
</dbReference>
<evidence type="ECO:0000313" key="2">
    <source>
        <dbReference type="EMBL" id="MFA1541955.1"/>
    </source>
</evidence>
<protein>
    <submittedName>
        <fullName evidence="2">Methyltransferase domain-containing protein</fullName>
    </submittedName>
</protein>
<organism evidence="2 3">
    <name type="scientific">Actinomadura monticuli</name>
    <dbReference type="NCBI Taxonomy" id="3097367"/>
    <lineage>
        <taxon>Bacteria</taxon>
        <taxon>Bacillati</taxon>
        <taxon>Actinomycetota</taxon>
        <taxon>Actinomycetes</taxon>
        <taxon>Streptosporangiales</taxon>
        <taxon>Thermomonosporaceae</taxon>
        <taxon>Actinomadura</taxon>
    </lineage>
</organism>
<dbReference type="InterPro" id="IPR029063">
    <property type="entry name" value="SAM-dependent_MTases_sf"/>
</dbReference>
<dbReference type="Pfam" id="PF08241">
    <property type="entry name" value="Methyltransf_11"/>
    <property type="match status" value="1"/>
</dbReference>
<dbReference type="GO" id="GO:0032259">
    <property type="term" value="P:methylation"/>
    <property type="evidence" value="ECO:0007669"/>
    <property type="project" value="UniProtKB-KW"/>
</dbReference>
<feature type="domain" description="Methyltransferase type 11" evidence="1">
    <location>
        <begin position="59"/>
        <end position="148"/>
    </location>
</feature>
<name>A0ABV4QFK1_9ACTN</name>
<dbReference type="Gene3D" id="3.40.50.150">
    <property type="entry name" value="Vaccinia Virus protein VP39"/>
    <property type="match status" value="1"/>
</dbReference>
<evidence type="ECO:0000259" key="1">
    <source>
        <dbReference type="Pfam" id="PF08241"/>
    </source>
</evidence>
<gene>
    <name evidence="2" type="ORF">SM611_23740</name>
</gene>
<keyword evidence="2" id="KW-0808">Transferase</keyword>
<dbReference type="SUPFAM" id="SSF53335">
    <property type="entry name" value="S-adenosyl-L-methionine-dependent methyltransferases"/>
    <property type="match status" value="1"/>
</dbReference>
<comment type="caution">
    <text evidence="2">The sequence shown here is derived from an EMBL/GenBank/DDBJ whole genome shotgun (WGS) entry which is preliminary data.</text>
</comment>
<proteinExistence type="predicted"/>
<dbReference type="InterPro" id="IPR013216">
    <property type="entry name" value="Methyltransf_11"/>
</dbReference>
<keyword evidence="3" id="KW-1185">Reference proteome</keyword>
<dbReference type="Proteomes" id="UP001569963">
    <property type="component" value="Unassembled WGS sequence"/>
</dbReference>
<accession>A0ABV4QFK1</accession>
<sequence>MTAPAMVAEFDDVAGWTADAVELLGERHAIPAACRGSASPAALAWLAEACELSAGTTLLDVGAGAGGPAAWAAERFGVRPVLLEPMPAACRAAARLFGLPVISADGTRIPLRTGSAGAAWCLGVLDTVRDKAAMLAEIRRVLAPGASLGLLVVVARSPRVRAAPDGNHFPTQRELAALLDAAGFDLVEQIDRPESVPLAWSRRAEQVAAVVAARHRGDRAYALAAGQGERLSRLLASGRLSMQLVHAVGRPVRRAPITRGEGMSKDGDFEIEFEVEIEAELSLVESSRADEAAGRPTAEWLFDPTDAERDEVGLRNLLGAAEALEGEHE</sequence>
<dbReference type="GO" id="GO:0008168">
    <property type="term" value="F:methyltransferase activity"/>
    <property type="evidence" value="ECO:0007669"/>
    <property type="project" value="UniProtKB-KW"/>
</dbReference>
<evidence type="ECO:0000313" key="3">
    <source>
        <dbReference type="Proteomes" id="UP001569963"/>
    </source>
</evidence>
<reference evidence="2 3" key="1">
    <citation type="submission" date="2023-11" db="EMBL/GenBank/DDBJ databases">
        <title>Actinomadura monticuli sp. nov., isolated from volcanic ash.</title>
        <authorList>
            <person name="Lee S.D."/>
            <person name="Yang H."/>
            <person name="Kim I.S."/>
        </authorList>
    </citation>
    <scope>NUCLEOTIDE SEQUENCE [LARGE SCALE GENOMIC DNA]</scope>
    <source>
        <strain evidence="2 3">DLS-62</strain>
    </source>
</reference>